<dbReference type="Proteomes" id="UP000789901">
    <property type="component" value="Unassembled WGS sequence"/>
</dbReference>
<reference evidence="1 2" key="1">
    <citation type="submission" date="2021-06" db="EMBL/GenBank/DDBJ databases">
        <authorList>
            <person name="Kallberg Y."/>
            <person name="Tangrot J."/>
            <person name="Rosling A."/>
        </authorList>
    </citation>
    <scope>NUCLEOTIDE SEQUENCE [LARGE SCALE GENOMIC DNA]</scope>
    <source>
        <strain evidence="1 2">120-4 pot B 10/14</strain>
    </source>
</reference>
<sequence>MRESSQECSFKKDCPKLNLRIFEASNRQFKAFLMWTSQKGSDG</sequence>
<gene>
    <name evidence="1" type="ORF">GMARGA_LOCUS21397</name>
</gene>
<dbReference type="EMBL" id="CAJVQB010019717">
    <property type="protein sequence ID" value="CAG8792098.1"/>
    <property type="molecule type" value="Genomic_DNA"/>
</dbReference>
<protein>
    <submittedName>
        <fullName evidence="1">7024_t:CDS:1</fullName>
    </submittedName>
</protein>
<keyword evidence="2" id="KW-1185">Reference proteome</keyword>
<name>A0ABN7VPZ9_GIGMA</name>
<evidence type="ECO:0000313" key="2">
    <source>
        <dbReference type="Proteomes" id="UP000789901"/>
    </source>
</evidence>
<evidence type="ECO:0000313" key="1">
    <source>
        <dbReference type="EMBL" id="CAG8792098.1"/>
    </source>
</evidence>
<organism evidence="1 2">
    <name type="scientific">Gigaspora margarita</name>
    <dbReference type="NCBI Taxonomy" id="4874"/>
    <lineage>
        <taxon>Eukaryota</taxon>
        <taxon>Fungi</taxon>
        <taxon>Fungi incertae sedis</taxon>
        <taxon>Mucoromycota</taxon>
        <taxon>Glomeromycotina</taxon>
        <taxon>Glomeromycetes</taxon>
        <taxon>Diversisporales</taxon>
        <taxon>Gigasporaceae</taxon>
        <taxon>Gigaspora</taxon>
    </lineage>
</organism>
<accession>A0ABN7VPZ9</accession>
<comment type="caution">
    <text evidence="1">The sequence shown here is derived from an EMBL/GenBank/DDBJ whole genome shotgun (WGS) entry which is preliminary data.</text>
</comment>
<proteinExistence type="predicted"/>
<feature type="non-terminal residue" evidence="1">
    <location>
        <position position="43"/>
    </location>
</feature>